<evidence type="ECO:0000313" key="6">
    <source>
        <dbReference type="EMBL" id="KST62710.1"/>
    </source>
</evidence>
<dbReference type="InterPro" id="IPR058637">
    <property type="entry name" value="YknX-like_C"/>
</dbReference>
<evidence type="ECO:0000256" key="1">
    <source>
        <dbReference type="ARBA" id="ARBA00009477"/>
    </source>
</evidence>
<dbReference type="Pfam" id="PF25989">
    <property type="entry name" value="YknX_C"/>
    <property type="match status" value="1"/>
</dbReference>
<dbReference type="RefSeq" id="WP_036265249.1">
    <property type="nucleotide sequence ID" value="NZ_LMTZ01000151.1"/>
</dbReference>
<dbReference type="Proteomes" id="UP000053372">
    <property type="component" value="Unassembled WGS sequence"/>
</dbReference>
<dbReference type="InterPro" id="IPR006143">
    <property type="entry name" value="RND_pump_MFP"/>
</dbReference>
<dbReference type="PANTHER" id="PTHR30469">
    <property type="entry name" value="MULTIDRUG RESISTANCE PROTEIN MDTA"/>
    <property type="match status" value="1"/>
</dbReference>
<comment type="similarity">
    <text evidence="1">Belongs to the membrane fusion protein (MFP) (TC 8.A.1) family.</text>
</comment>
<keyword evidence="2" id="KW-0175">Coiled coil</keyword>
<dbReference type="PANTHER" id="PTHR30469:SF15">
    <property type="entry name" value="HLYD FAMILY OF SECRETION PROTEINS"/>
    <property type="match status" value="1"/>
</dbReference>
<feature type="coiled-coil region" evidence="2">
    <location>
        <begin position="198"/>
        <end position="232"/>
    </location>
</feature>
<keyword evidence="7" id="KW-1185">Reference proteome</keyword>
<dbReference type="Gene3D" id="1.10.287.470">
    <property type="entry name" value="Helix hairpin bin"/>
    <property type="match status" value="1"/>
</dbReference>
<dbReference type="SUPFAM" id="SSF111369">
    <property type="entry name" value="HlyD-like secretion proteins"/>
    <property type="match status" value="2"/>
</dbReference>
<comment type="caution">
    <text evidence="6">The sequence shown here is derived from an EMBL/GenBank/DDBJ whole genome shotgun (WGS) entry which is preliminary data.</text>
</comment>
<sequence>MQSSLNPGKTVLGIAVFVLLTGGILTVTNHFKPVSSMTGMEGHDMSHGNMSHDDMMQVDGSFNPTPVTVKIVKPSLLTASVKYTGSIHPYQEITVYPRIAGQLTNYSVYPGDRVGKEQILATLDASERLTEVAEAVARADSMETSLEAAQIELSEQQREIERLAAELSYQEKKRDRYALLVKEGAISQDQYDVEDTQAQTARAALKRARVKLIRLKAQAQSARSQLKEARAKTDTAAIMKGYTKLRSPIAGIVQERMVDPGVVVQPGMGVLKIGDYQQIRLRANVAQQDVVTIKVGTPIVAKVPGTNVKEITGRITSIFPQTNSNTRTVTIEAVVNNPRGQLLSGQFLEMEIITARYKNALSVPRSALTQFKGKTAVWVVDGETAQRKIVTTGLISGEQVEIKSGLKPGDAVITSGNSKLIENSPVAVVDEAGRSVVLDSNPVAGGARVRLVSPQDSVKKGSAQLILEVQDIKTNQPLAVKNLDVNVTMPMKNMPPMTSMVEVQPDSQAGRFKVDTHFGMKGKWEIKVKVKDPKHQGQNNFNLNVQ</sequence>
<dbReference type="NCBIfam" id="TIGR01730">
    <property type="entry name" value="RND_mfp"/>
    <property type="match status" value="1"/>
</dbReference>
<dbReference type="EMBL" id="LMTZ01000151">
    <property type="protein sequence ID" value="KST62710.1"/>
    <property type="molecule type" value="Genomic_DNA"/>
</dbReference>
<dbReference type="InterPro" id="IPR032693">
    <property type="entry name" value="YtkA-like_dom"/>
</dbReference>
<organism evidence="6 7">
    <name type="scientific">Mastigocoleus testarum BC008</name>
    <dbReference type="NCBI Taxonomy" id="371196"/>
    <lineage>
        <taxon>Bacteria</taxon>
        <taxon>Bacillati</taxon>
        <taxon>Cyanobacteriota</taxon>
        <taxon>Cyanophyceae</taxon>
        <taxon>Nostocales</taxon>
        <taxon>Hapalosiphonaceae</taxon>
        <taxon>Mastigocoleus</taxon>
    </lineage>
</organism>
<feature type="domain" description="YknX-like C-terminal permuted SH3-like" evidence="5">
    <location>
        <begin position="360"/>
        <end position="427"/>
    </location>
</feature>
<dbReference type="Gene3D" id="2.40.30.170">
    <property type="match status" value="1"/>
</dbReference>
<dbReference type="GO" id="GO:1990281">
    <property type="term" value="C:efflux pump complex"/>
    <property type="evidence" value="ECO:0007669"/>
    <property type="project" value="TreeGrafter"/>
</dbReference>
<evidence type="ECO:0000256" key="2">
    <source>
        <dbReference type="SAM" id="Coils"/>
    </source>
</evidence>
<dbReference type="Pfam" id="PF25954">
    <property type="entry name" value="Beta-barrel_RND_2"/>
    <property type="match status" value="1"/>
</dbReference>
<reference evidence="6 7" key="1">
    <citation type="journal article" date="2015" name="Genome Announc.">
        <title>Draft Genome of the Euendolithic (true boring) Cyanobacterium Mastigocoleus testarum strain BC008.</title>
        <authorList>
            <person name="Guida B.S."/>
            <person name="Garcia-Pichel F."/>
        </authorList>
    </citation>
    <scope>NUCLEOTIDE SEQUENCE [LARGE SCALE GENOMIC DNA]</scope>
    <source>
        <strain evidence="6 7">BC008</strain>
    </source>
</reference>
<proteinExistence type="inferred from homology"/>
<dbReference type="InterPro" id="IPR058792">
    <property type="entry name" value="Beta-barrel_RND_2"/>
</dbReference>
<evidence type="ECO:0000259" key="4">
    <source>
        <dbReference type="Pfam" id="PF25954"/>
    </source>
</evidence>
<evidence type="ECO:0000259" key="3">
    <source>
        <dbReference type="Pfam" id="PF13115"/>
    </source>
</evidence>
<dbReference type="GO" id="GO:0015562">
    <property type="term" value="F:efflux transmembrane transporter activity"/>
    <property type="evidence" value="ECO:0007669"/>
    <property type="project" value="TreeGrafter"/>
</dbReference>
<evidence type="ECO:0000259" key="5">
    <source>
        <dbReference type="Pfam" id="PF25989"/>
    </source>
</evidence>
<feature type="domain" description="CusB-like beta-barrel" evidence="4">
    <location>
        <begin position="281"/>
        <end position="353"/>
    </location>
</feature>
<accession>A0A0V7ZEQ0</accession>
<name>A0A0V7ZEQ0_9CYAN</name>
<evidence type="ECO:0000313" key="7">
    <source>
        <dbReference type="Proteomes" id="UP000053372"/>
    </source>
</evidence>
<feature type="coiled-coil region" evidence="2">
    <location>
        <begin position="132"/>
        <end position="173"/>
    </location>
</feature>
<dbReference type="AlphaFoldDB" id="A0A0V7ZEQ0"/>
<dbReference type="Gene3D" id="2.40.50.100">
    <property type="match status" value="1"/>
</dbReference>
<dbReference type="Pfam" id="PF13115">
    <property type="entry name" value="YtkA"/>
    <property type="match status" value="1"/>
</dbReference>
<protein>
    <submittedName>
        <fullName evidence="6">RND transporter</fullName>
    </submittedName>
</protein>
<dbReference type="Gene3D" id="2.40.420.20">
    <property type="match status" value="1"/>
</dbReference>
<gene>
    <name evidence="6" type="ORF">BC008_38445</name>
</gene>
<feature type="domain" description="YtkA-like" evidence="3">
    <location>
        <begin position="447"/>
        <end position="529"/>
    </location>
</feature>